<keyword evidence="2" id="KW-1185">Reference proteome</keyword>
<dbReference type="EMBL" id="JBGNUJ010000007">
    <property type="protein sequence ID" value="KAL3957060.1"/>
    <property type="molecule type" value="Genomic_DNA"/>
</dbReference>
<name>A0ACC4DL16_PURLI</name>
<dbReference type="Proteomes" id="UP001638806">
    <property type="component" value="Unassembled WGS sequence"/>
</dbReference>
<organism evidence="1 2">
    <name type="scientific">Purpureocillium lilacinum</name>
    <name type="common">Paecilomyces lilacinus</name>
    <dbReference type="NCBI Taxonomy" id="33203"/>
    <lineage>
        <taxon>Eukaryota</taxon>
        <taxon>Fungi</taxon>
        <taxon>Dikarya</taxon>
        <taxon>Ascomycota</taxon>
        <taxon>Pezizomycotina</taxon>
        <taxon>Sordariomycetes</taxon>
        <taxon>Hypocreomycetidae</taxon>
        <taxon>Hypocreales</taxon>
        <taxon>Ophiocordycipitaceae</taxon>
        <taxon>Purpureocillium</taxon>
    </lineage>
</organism>
<gene>
    <name evidence="1" type="ORF">ACCO45_007638</name>
</gene>
<proteinExistence type="predicted"/>
<reference evidence="1" key="1">
    <citation type="submission" date="2024-12" db="EMBL/GenBank/DDBJ databases">
        <title>Comparative genomics and development of molecular markers within Purpureocillium lilacinum and among Purpureocillium species.</title>
        <authorList>
            <person name="Yeh Z.-Y."/>
            <person name="Ni N.-T."/>
            <person name="Lo P.-H."/>
            <person name="Mushyakhwo K."/>
            <person name="Lin C.-F."/>
            <person name="Nai Y.-S."/>
        </authorList>
    </citation>
    <scope>NUCLEOTIDE SEQUENCE</scope>
    <source>
        <strain evidence="1">NCHU-NPUST-175</strain>
    </source>
</reference>
<evidence type="ECO:0000313" key="1">
    <source>
        <dbReference type="EMBL" id="KAL3957060.1"/>
    </source>
</evidence>
<comment type="caution">
    <text evidence="1">The sequence shown here is derived from an EMBL/GenBank/DDBJ whole genome shotgun (WGS) entry which is preliminary data.</text>
</comment>
<evidence type="ECO:0000313" key="2">
    <source>
        <dbReference type="Proteomes" id="UP001638806"/>
    </source>
</evidence>
<sequence>MRRGRRRRLSLAAGMVWHTKHPADATGPHRAWALAAQSPANQRAPPTQSGREGRFAGSAALVRGSRPGRGDSAGASSMARVKMLRRFSWRRLGWQASLLLHFAKPGFFSRGRPRQLIWEGELGFGSAWDARRGCGRRLPSSRSAPDLARALVLDMVFRDQFFDELIH</sequence>
<protein>
    <submittedName>
        <fullName evidence="1">Uncharacterized protein</fullName>
    </submittedName>
</protein>
<accession>A0ACC4DL16</accession>